<organism evidence="2 3">
    <name type="scientific">Paraferrimonas sedimenticola</name>
    <dbReference type="NCBI Taxonomy" id="375674"/>
    <lineage>
        <taxon>Bacteria</taxon>
        <taxon>Pseudomonadati</taxon>
        <taxon>Pseudomonadota</taxon>
        <taxon>Gammaproteobacteria</taxon>
        <taxon>Alteromonadales</taxon>
        <taxon>Ferrimonadaceae</taxon>
        <taxon>Paraferrimonas</taxon>
    </lineage>
</organism>
<accession>A0AA37RW32</accession>
<evidence type="ECO:0008006" key="4">
    <source>
        <dbReference type="Google" id="ProtNLM"/>
    </source>
</evidence>
<reference evidence="2" key="2">
    <citation type="submission" date="2023-01" db="EMBL/GenBank/DDBJ databases">
        <title>Draft genome sequence of Paraferrimonas sedimenticola strain NBRC 101628.</title>
        <authorList>
            <person name="Sun Q."/>
            <person name="Mori K."/>
        </authorList>
    </citation>
    <scope>NUCLEOTIDE SEQUENCE</scope>
    <source>
        <strain evidence="2">NBRC 101628</strain>
    </source>
</reference>
<name>A0AA37RW32_9GAMM</name>
<gene>
    <name evidence="2" type="ORF">GCM10007895_13050</name>
</gene>
<evidence type="ECO:0000313" key="3">
    <source>
        <dbReference type="Proteomes" id="UP001161422"/>
    </source>
</evidence>
<dbReference type="Proteomes" id="UP001161422">
    <property type="component" value="Unassembled WGS sequence"/>
</dbReference>
<dbReference type="EMBL" id="BSNC01000004">
    <property type="protein sequence ID" value="GLP95999.1"/>
    <property type="molecule type" value="Genomic_DNA"/>
</dbReference>
<keyword evidence="1" id="KW-0732">Signal</keyword>
<dbReference type="AlphaFoldDB" id="A0AA37RW32"/>
<sequence>MKLKLLLPAVAVLATGCAIPTNPLQLELESLPEADKAYIVGKFITQCSGGMEGCTQRFNSIWASYSNTQLEGYSDIIQSRFGSIQDKDTEYDFIDPVAGEKGFYFCKAIPAGNYALTSFSYYSYGGGGHGFHSRKASPFEIPFSLKKGEVAYLGQLRLTVLFGAKNSLGIQDYQPGWLELATNAEQDISYAVAKCPVDVKVDEVSNKPLNPVLANSPLVISGPASTQQGNPPAK</sequence>
<proteinExistence type="predicted"/>
<feature type="signal peptide" evidence="1">
    <location>
        <begin position="1"/>
        <end position="20"/>
    </location>
</feature>
<comment type="caution">
    <text evidence="2">The sequence shown here is derived from an EMBL/GenBank/DDBJ whole genome shotgun (WGS) entry which is preliminary data.</text>
</comment>
<dbReference type="RefSeq" id="WP_095507284.1">
    <property type="nucleotide sequence ID" value="NZ_BSNC01000004.1"/>
</dbReference>
<reference evidence="2" key="1">
    <citation type="journal article" date="2014" name="Int. J. Syst. Evol. Microbiol.">
        <title>Complete genome sequence of Corynebacterium casei LMG S-19264T (=DSM 44701T), isolated from a smear-ripened cheese.</title>
        <authorList>
            <consortium name="US DOE Joint Genome Institute (JGI-PGF)"/>
            <person name="Walter F."/>
            <person name="Albersmeier A."/>
            <person name="Kalinowski J."/>
            <person name="Ruckert C."/>
        </authorList>
    </citation>
    <scope>NUCLEOTIDE SEQUENCE</scope>
    <source>
        <strain evidence="2">NBRC 101628</strain>
    </source>
</reference>
<feature type="chain" id="PRO_5041290697" description="Lipoprotein" evidence="1">
    <location>
        <begin position="21"/>
        <end position="234"/>
    </location>
</feature>
<dbReference type="PROSITE" id="PS51257">
    <property type="entry name" value="PROKAR_LIPOPROTEIN"/>
    <property type="match status" value="1"/>
</dbReference>
<keyword evidence="3" id="KW-1185">Reference proteome</keyword>
<protein>
    <recommendedName>
        <fullName evidence="4">Lipoprotein</fullName>
    </recommendedName>
</protein>
<evidence type="ECO:0000313" key="2">
    <source>
        <dbReference type="EMBL" id="GLP95999.1"/>
    </source>
</evidence>
<evidence type="ECO:0000256" key="1">
    <source>
        <dbReference type="SAM" id="SignalP"/>
    </source>
</evidence>